<gene>
    <name evidence="4" type="ORF">BS47DRAFT_1410403</name>
</gene>
<dbReference type="InterPro" id="IPR051847">
    <property type="entry name" value="RNA_proc/Spliceosome_comp"/>
</dbReference>
<dbReference type="Pfam" id="PF00076">
    <property type="entry name" value="RRM_1"/>
    <property type="match status" value="1"/>
</dbReference>
<protein>
    <recommendedName>
        <fullName evidence="3">RRM domain-containing protein</fullName>
    </recommendedName>
</protein>
<feature type="non-terminal residue" evidence="4">
    <location>
        <position position="1"/>
    </location>
</feature>
<dbReference type="GO" id="GO:0000398">
    <property type="term" value="P:mRNA splicing, via spliceosome"/>
    <property type="evidence" value="ECO:0007669"/>
    <property type="project" value="InterPro"/>
</dbReference>
<dbReference type="GO" id="GO:0071011">
    <property type="term" value="C:precatalytic spliceosome"/>
    <property type="evidence" value="ECO:0007669"/>
    <property type="project" value="TreeGrafter"/>
</dbReference>
<accession>A0A9P6AQ70</accession>
<dbReference type="OrthoDB" id="2573941at2759"/>
<dbReference type="PANTHER" id="PTHR45880:SF1">
    <property type="entry name" value="RNA-BINDING MOTIF PROTEIN, X-LINKED 2"/>
    <property type="match status" value="1"/>
</dbReference>
<dbReference type="PROSITE" id="PS50102">
    <property type="entry name" value="RRM"/>
    <property type="match status" value="1"/>
</dbReference>
<evidence type="ECO:0000256" key="2">
    <source>
        <dbReference type="PROSITE-ProRule" id="PRU00176"/>
    </source>
</evidence>
<dbReference type="PANTHER" id="PTHR45880">
    <property type="entry name" value="RNA-BINDING MOTIF PROTEIN, X-LINKED 2"/>
    <property type="match status" value="1"/>
</dbReference>
<dbReference type="GO" id="GO:0003723">
    <property type="term" value="F:RNA binding"/>
    <property type="evidence" value="ECO:0007669"/>
    <property type="project" value="UniProtKB-UniRule"/>
</dbReference>
<dbReference type="EMBL" id="MU129027">
    <property type="protein sequence ID" value="KAF9509861.1"/>
    <property type="molecule type" value="Genomic_DNA"/>
</dbReference>
<dbReference type="InterPro" id="IPR035979">
    <property type="entry name" value="RBD_domain_sf"/>
</dbReference>
<dbReference type="SUPFAM" id="SSF54928">
    <property type="entry name" value="RNA-binding domain, RBD"/>
    <property type="match status" value="1"/>
</dbReference>
<evidence type="ECO:0000259" key="3">
    <source>
        <dbReference type="PROSITE" id="PS50102"/>
    </source>
</evidence>
<comment type="caution">
    <text evidence="4">The sequence shown here is derived from an EMBL/GenBank/DDBJ whole genome shotgun (WGS) entry which is preliminary data.</text>
</comment>
<keyword evidence="1 2" id="KW-0694">RNA-binding</keyword>
<reference evidence="4" key="1">
    <citation type="journal article" date="2020" name="Nat. Commun.">
        <title>Large-scale genome sequencing of mycorrhizal fungi provides insights into the early evolution of symbiotic traits.</title>
        <authorList>
            <person name="Miyauchi S."/>
            <person name="Kiss E."/>
            <person name="Kuo A."/>
            <person name="Drula E."/>
            <person name="Kohler A."/>
            <person name="Sanchez-Garcia M."/>
            <person name="Morin E."/>
            <person name="Andreopoulos B."/>
            <person name="Barry K.W."/>
            <person name="Bonito G."/>
            <person name="Buee M."/>
            <person name="Carver A."/>
            <person name="Chen C."/>
            <person name="Cichocki N."/>
            <person name="Clum A."/>
            <person name="Culley D."/>
            <person name="Crous P.W."/>
            <person name="Fauchery L."/>
            <person name="Girlanda M."/>
            <person name="Hayes R.D."/>
            <person name="Keri Z."/>
            <person name="LaButti K."/>
            <person name="Lipzen A."/>
            <person name="Lombard V."/>
            <person name="Magnuson J."/>
            <person name="Maillard F."/>
            <person name="Murat C."/>
            <person name="Nolan M."/>
            <person name="Ohm R.A."/>
            <person name="Pangilinan J."/>
            <person name="Pereira M.F."/>
            <person name="Perotto S."/>
            <person name="Peter M."/>
            <person name="Pfister S."/>
            <person name="Riley R."/>
            <person name="Sitrit Y."/>
            <person name="Stielow J.B."/>
            <person name="Szollosi G."/>
            <person name="Zifcakova L."/>
            <person name="Stursova M."/>
            <person name="Spatafora J.W."/>
            <person name="Tedersoo L."/>
            <person name="Vaario L.M."/>
            <person name="Yamada A."/>
            <person name="Yan M."/>
            <person name="Wang P."/>
            <person name="Xu J."/>
            <person name="Bruns T."/>
            <person name="Baldrian P."/>
            <person name="Vilgalys R."/>
            <person name="Dunand C."/>
            <person name="Henrissat B."/>
            <person name="Grigoriev I.V."/>
            <person name="Hibbett D."/>
            <person name="Nagy L.G."/>
            <person name="Martin F.M."/>
        </authorList>
    </citation>
    <scope>NUCLEOTIDE SEQUENCE</scope>
    <source>
        <strain evidence="4">UP504</strain>
    </source>
</reference>
<dbReference type="GO" id="GO:0071013">
    <property type="term" value="C:catalytic step 2 spliceosome"/>
    <property type="evidence" value="ECO:0007669"/>
    <property type="project" value="TreeGrafter"/>
</dbReference>
<name>A0A9P6AQ70_9AGAM</name>
<dbReference type="SMART" id="SM00360">
    <property type="entry name" value="RRM"/>
    <property type="match status" value="1"/>
</dbReference>
<proteinExistence type="predicted"/>
<dbReference type="InterPro" id="IPR012677">
    <property type="entry name" value="Nucleotide-bd_a/b_plait_sf"/>
</dbReference>
<dbReference type="FunFam" id="3.30.70.330:FF:000609">
    <property type="entry name" value="U2 snRNP component IST3"/>
    <property type="match status" value="1"/>
</dbReference>
<dbReference type="InterPro" id="IPR045844">
    <property type="entry name" value="RRM_Ist3-like"/>
</dbReference>
<organism evidence="4 5">
    <name type="scientific">Hydnum rufescens UP504</name>
    <dbReference type="NCBI Taxonomy" id="1448309"/>
    <lineage>
        <taxon>Eukaryota</taxon>
        <taxon>Fungi</taxon>
        <taxon>Dikarya</taxon>
        <taxon>Basidiomycota</taxon>
        <taxon>Agaricomycotina</taxon>
        <taxon>Agaricomycetes</taxon>
        <taxon>Cantharellales</taxon>
        <taxon>Hydnaceae</taxon>
        <taxon>Hydnum</taxon>
    </lineage>
</organism>
<dbReference type="Gene3D" id="3.30.70.330">
    <property type="match status" value="1"/>
</dbReference>
<dbReference type="AlphaFoldDB" id="A0A9P6AQ70"/>
<keyword evidence="5" id="KW-1185">Reference proteome</keyword>
<evidence type="ECO:0000313" key="4">
    <source>
        <dbReference type="EMBL" id="KAF9509861.1"/>
    </source>
</evidence>
<sequence length="169" mass="19052">SVVKEIDSINQRELELGGSGSWHDEYKDSAYIFVGGLPYGLTEGDLITIFSQYGEIMDVNMPRDKDTGKTRGFGFVMYEDQRSTVLAVDNLNGGKILDRTIRVDHVKNYKQAKVKGEDGEYREREEQSLNAKPELIQGAYAFRIFVFLCSHQVHGFPLDHVSEDGGINI</sequence>
<evidence type="ECO:0000256" key="1">
    <source>
        <dbReference type="ARBA" id="ARBA00022884"/>
    </source>
</evidence>
<evidence type="ECO:0000313" key="5">
    <source>
        <dbReference type="Proteomes" id="UP000886523"/>
    </source>
</evidence>
<dbReference type="InterPro" id="IPR000504">
    <property type="entry name" value="RRM_dom"/>
</dbReference>
<dbReference type="GO" id="GO:0005686">
    <property type="term" value="C:U2 snRNP"/>
    <property type="evidence" value="ECO:0007669"/>
    <property type="project" value="TreeGrafter"/>
</dbReference>
<dbReference type="Proteomes" id="UP000886523">
    <property type="component" value="Unassembled WGS sequence"/>
</dbReference>
<feature type="domain" description="RRM" evidence="3">
    <location>
        <begin position="30"/>
        <end position="108"/>
    </location>
</feature>
<dbReference type="CDD" id="cd12411">
    <property type="entry name" value="RRM_ist3_like"/>
    <property type="match status" value="1"/>
</dbReference>